<dbReference type="PROSITE" id="PS00151">
    <property type="entry name" value="ACYLPHOSPHATASE_2"/>
    <property type="match status" value="1"/>
</dbReference>
<dbReference type="SUPFAM" id="SSF54975">
    <property type="entry name" value="Acylphosphatase/BLUF domain-like"/>
    <property type="match status" value="1"/>
</dbReference>
<accession>A0ABU1BSN4</accession>
<evidence type="ECO:0000256" key="5">
    <source>
        <dbReference type="RuleBase" id="RU004168"/>
    </source>
</evidence>
<gene>
    <name evidence="7" type="ORF">Q8A64_11365</name>
</gene>
<evidence type="ECO:0000259" key="6">
    <source>
        <dbReference type="PROSITE" id="PS51160"/>
    </source>
</evidence>
<dbReference type="PANTHER" id="PTHR47268">
    <property type="entry name" value="ACYLPHOSPHATASE"/>
    <property type="match status" value="1"/>
</dbReference>
<reference evidence="7 8" key="1">
    <citation type="submission" date="2023-08" db="EMBL/GenBank/DDBJ databases">
        <title>Oxalobacteraceae gen .nov., isolated from river sludge outside the plant.</title>
        <authorList>
            <person name="Zhao S.Y."/>
        </authorList>
    </citation>
    <scope>NUCLEOTIDE SEQUENCE [LARGE SCALE GENOMIC DNA]</scope>
    <source>
        <strain evidence="7 8">R-40</strain>
    </source>
</reference>
<protein>
    <recommendedName>
        <fullName evidence="2 4">acylphosphatase</fullName>
        <ecNumber evidence="2 4">3.6.1.7</ecNumber>
    </recommendedName>
</protein>
<sequence length="105" mass="11218">MSDIPGARTKTPIMTKHLRIAGRVQGVGYRAGFASKAQKLGLSGWVRNRLDGTVEALVQGSANELEAIIAWTRQGPGLARVDQVLVDDVPDSAFESAGFKVLPTE</sequence>
<dbReference type="InterPro" id="IPR001792">
    <property type="entry name" value="Acylphosphatase-like_dom"/>
</dbReference>
<evidence type="ECO:0000313" key="8">
    <source>
        <dbReference type="Proteomes" id="UP001225596"/>
    </source>
</evidence>
<comment type="similarity">
    <text evidence="1 5">Belongs to the acylphosphatase family.</text>
</comment>
<comment type="caution">
    <text evidence="7">The sequence shown here is derived from an EMBL/GenBank/DDBJ whole genome shotgun (WGS) entry which is preliminary data.</text>
</comment>
<organism evidence="7 8">
    <name type="scientific">Keguizhuia sedimenti</name>
    <dbReference type="NCBI Taxonomy" id="3064264"/>
    <lineage>
        <taxon>Bacteria</taxon>
        <taxon>Pseudomonadati</taxon>
        <taxon>Pseudomonadota</taxon>
        <taxon>Betaproteobacteria</taxon>
        <taxon>Burkholderiales</taxon>
        <taxon>Oxalobacteraceae</taxon>
        <taxon>Keguizhuia</taxon>
    </lineage>
</organism>
<name>A0ABU1BSN4_9BURK</name>
<dbReference type="EC" id="3.6.1.7" evidence="2 4"/>
<dbReference type="InterPro" id="IPR036046">
    <property type="entry name" value="Acylphosphatase-like_dom_sf"/>
</dbReference>
<dbReference type="InterPro" id="IPR020456">
    <property type="entry name" value="Acylphosphatase"/>
</dbReference>
<dbReference type="PRINTS" id="PR00112">
    <property type="entry name" value="ACYLPHPHTASE"/>
</dbReference>
<comment type="catalytic activity">
    <reaction evidence="3 4">
        <text>an acyl phosphate + H2O = a carboxylate + phosphate + H(+)</text>
        <dbReference type="Rhea" id="RHEA:14965"/>
        <dbReference type="ChEBI" id="CHEBI:15377"/>
        <dbReference type="ChEBI" id="CHEBI:15378"/>
        <dbReference type="ChEBI" id="CHEBI:29067"/>
        <dbReference type="ChEBI" id="CHEBI:43474"/>
        <dbReference type="ChEBI" id="CHEBI:59918"/>
        <dbReference type="EC" id="3.6.1.7"/>
    </reaction>
</comment>
<keyword evidence="4" id="KW-0378">Hydrolase</keyword>
<keyword evidence="8" id="KW-1185">Reference proteome</keyword>
<dbReference type="Pfam" id="PF00708">
    <property type="entry name" value="Acylphosphatase"/>
    <property type="match status" value="1"/>
</dbReference>
<proteinExistence type="inferred from homology"/>
<evidence type="ECO:0000313" key="7">
    <source>
        <dbReference type="EMBL" id="MDQ9171006.1"/>
    </source>
</evidence>
<feature type="active site" evidence="4">
    <location>
        <position position="30"/>
    </location>
</feature>
<feature type="active site" evidence="4">
    <location>
        <position position="48"/>
    </location>
</feature>
<evidence type="ECO:0000256" key="1">
    <source>
        <dbReference type="ARBA" id="ARBA00005614"/>
    </source>
</evidence>
<evidence type="ECO:0000256" key="2">
    <source>
        <dbReference type="ARBA" id="ARBA00012150"/>
    </source>
</evidence>
<dbReference type="PANTHER" id="PTHR47268:SF4">
    <property type="entry name" value="ACYLPHOSPHATASE"/>
    <property type="match status" value="1"/>
</dbReference>
<dbReference type="Proteomes" id="UP001225596">
    <property type="component" value="Unassembled WGS sequence"/>
</dbReference>
<dbReference type="Gene3D" id="3.30.70.100">
    <property type="match status" value="1"/>
</dbReference>
<feature type="domain" description="Acylphosphatase-like" evidence="6">
    <location>
        <begin position="15"/>
        <end position="103"/>
    </location>
</feature>
<dbReference type="InterPro" id="IPR017968">
    <property type="entry name" value="Acylphosphatase_CS"/>
</dbReference>
<evidence type="ECO:0000256" key="3">
    <source>
        <dbReference type="ARBA" id="ARBA00047645"/>
    </source>
</evidence>
<dbReference type="RefSeq" id="WP_338436942.1">
    <property type="nucleotide sequence ID" value="NZ_JAUYVH010000006.1"/>
</dbReference>
<dbReference type="PROSITE" id="PS51160">
    <property type="entry name" value="ACYLPHOSPHATASE_3"/>
    <property type="match status" value="1"/>
</dbReference>
<dbReference type="EMBL" id="JAUYVH010000006">
    <property type="protein sequence ID" value="MDQ9171006.1"/>
    <property type="molecule type" value="Genomic_DNA"/>
</dbReference>
<evidence type="ECO:0000256" key="4">
    <source>
        <dbReference type="PROSITE-ProRule" id="PRU00520"/>
    </source>
</evidence>